<dbReference type="PANTHER" id="PTHR30204:SF94">
    <property type="entry name" value="HEAVY METAL-DEPENDENT TRANSCRIPTIONAL REGULATOR HI_0293-RELATED"/>
    <property type="match status" value="1"/>
</dbReference>
<dbReference type="AlphaFoldDB" id="A0A1G9K668"/>
<dbReference type="InterPro" id="IPR009061">
    <property type="entry name" value="DNA-bd_dom_put_sf"/>
</dbReference>
<keyword evidence="3" id="KW-0804">Transcription</keyword>
<sequence length="130" mass="14223">MRIGELSERSGLSRDAIRFYERIGLVESHRSPNGYRDFGDETLPWLDYVRTAQRLGFSLAEIARHGAEVRLAPDPTAALSALFAERIAAVDAKMAELAALRAELAERAGTGCPLEPDRVRSARAGSRRAG</sequence>
<dbReference type="Pfam" id="PF13411">
    <property type="entry name" value="MerR_1"/>
    <property type="match status" value="1"/>
</dbReference>
<reference evidence="7" key="1">
    <citation type="submission" date="2016-10" db="EMBL/GenBank/DDBJ databases">
        <authorList>
            <person name="Varghese N."/>
            <person name="Submissions S."/>
        </authorList>
    </citation>
    <scope>NUCLEOTIDE SEQUENCE [LARGE SCALE GENOMIC DNA]</scope>
    <source>
        <strain evidence="7">CGMCC 4.3147</strain>
    </source>
</reference>
<evidence type="ECO:0000259" key="5">
    <source>
        <dbReference type="PROSITE" id="PS50937"/>
    </source>
</evidence>
<dbReference type="GO" id="GO:0003677">
    <property type="term" value="F:DNA binding"/>
    <property type="evidence" value="ECO:0007669"/>
    <property type="project" value="UniProtKB-KW"/>
</dbReference>
<dbReference type="PRINTS" id="PR00040">
    <property type="entry name" value="HTHMERR"/>
</dbReference>
<feature type="region of interest" description="Disordered" evidence="4">
    <location>
        <begin position="110"/>
        <end position="130"/>
    </location>
</feature>
<dbReference type="PROSITE" id="PS00552">
    <property type="entry name" value="HTH_MERR_1"/>
    <property type="match status" value="1"/>
</dbReference>
<evidence type="ECO:0000313" key="6">
    <source>
        <dbReference type="EMBL" id="SDL45179.1"/>
    </source>
</evidence>
<evidence type="ECO:0000313" key="7">
    <source>
        <dbReference type="Proteomes" id="UP000198662"/>
    </source>
</evidence>
<feature type="domain" description="HTH merR-type" evidence="5">
    <location>
        <begin position="1"/>
        <end position="64"/>
    </location>
</feature>
<dbReference type="RefSeq" id="WP_091052807.1">
    <property type="nucleotide sequence ID" value="NZ_FNGF01000006.1"/>
</dbReference>
<proteinExistence type="predicted"/>
<dbReference type="GO" id="GO:0003700">
    <property type="term" value="F:DNA-binding transcription factor activity"/>
    <property type="evidence" value="ECO:0007669"/>
    <property type="project" value="InterPro"/>
</dbReference>
<dbReference type="PANTHER" id="PTHR30204">
    <property type="entry name" value="REDOX-CYCLING DRUG-SENSING TRANSCRIPTIONAL ACTIVATOR SOXR"/>
    <property type="match status" value="1"/>
</dbReference>
<dbReference type="OrthoDB" id="5296483at2"/>
<keyword evidence="1" id="KW-0805">Transcription regulation</keyword>
<dbReference type="PROSITE" id="PS50937">
    <property type="entry name" value="HTH_MERR_2"/>
    <property type="match status" value="1"/>
</dbReference>
<dbReference type="Proteomes" id="UP000198662">
    <property type="component" value="Unassembled WGS sequence"/>
</dbReference>
<evidence type="ECO:0000256" key="2">
    <source>
        <dbReference type="ARBA" id="ARBA00023125"/>
    </source>
</evidence>
<gene>
    <name evidence="6" type="ORF">SAMN05216298_3870</name>
</gene>
<dbReference type="SUPFAM" id="SSF46955">
    <property type="entry name" value="Putative DNA-binding domain"/>
    <property type="match status" value="1"/>
</dbReference>
<organism evidence="6 7">
    <name type="scientific">Glycomyces sambucus</name>
    <dbReference type="NCBI Taxonomy" id="380244"/>
    <lineage>
        <taxon>Bacteria</taxon>
        <taxon>Bacillati</taxon>
        <taxon>Actinomycetota</taxon>
        <taxon>Actinomycetes</taxon>
        <taxon>Glycomycetales</taxon>
        <taxon>Glycomycetaceae</taxon>
        <taxon>Glycomyces</taxon>
    </lineage>
</organism>
<dbReference type="Gene3D" id="1.10.1660.10">
    <property type="match status" value="1"/>
</dbReference>
<dbReference type="SMART" id="SM00422">
    <property type="entry name" value="HTH_MERR"/>
    <property type="match status" value="1"/>
</dbReference>
<dbReference type="InterPro" id="IPR047057">
    <property type="entry name" value="MerR_fam"/>
</dbReference>
<dbReference type="STRING" id="380244.SAMN05216298_3870"/>
<evidence type="ECO:0000256" key="1">
    <source>
        <dbReference type="ARBA" id="ARBA00023015"/>
    </source>
</evidence>
<dbReference type="InterPro" id="IPR000551">
    <property type="entry name" value="MerR-type_HTH_dom"/>
</dbReference>
<keyword evidence="2 6" id="KW-0238">DNA-binding</keyword>
<evidence type="ECO:0000256" key="3">
    <source>
        <dbReference type="ARBA" id="ARBA00023163"/>
    </source>
</evidence>
<dbReference type="EMBL" id="FNGF01000006">
    <property type="protein sequence ID" value="SDL45179.1"/>
    <property type="molecule type" value="Genomic_DNA"/>
</dbReference>
<protein>
    <submittedName>
        <fullName evidence="6">DNA-binding transcriptional regulator, MerR family</fullName>
    </submittedName>
</protein>
<keyword evidence="7" id="KW-1185">Reference proteome</keyword>
<name>A0A1G9K668_9ACTN</name>
<evidence type="ECO:0000256" key="4">
    <source>
        <dbReference type="SAM" id="MobiDB-lite"/>
    </source>
</evidence>
<accession>A0A1G9K668</accession>